<name>A0A2P2N9M2_RHIMU</name>
<evidence type="ECO:0000313" key="1">
    <source>
        <dbReference type="EMBL" id="MBX39164.1"/>
    </source>
</evidence>
<dbReference type="EMBL" id="GGEC01058680">
    <property type="protein sequence ID" value="MBX39164.1"/>
    <property type="molecule type" value="Transcribed_RNA"/>
</dbReference>
<proteinExistence type="predicted"/>
<sequence>MLHYVVSGSILDVKVFGLSVKAGTASMLISYVIYIVCSPPVAQGCFLFPSVYKHSDTTNAKDQILTRSRIRCLVPSVCRP</sequence>
<organism evidence="1">
    <name type="scientific">Rhizophora mucronata</name>
    <name type="common">Asiatic mangrove</name>
    <dbReference type="NCBI Taxonomy" id="61149"/>
    <lineage>
        <taxon>Eukaryota</taxon>
        <taxon>Viridiplantae</taxon>
        <taxon>Streptophyta</taxon>
        <taxon>Embryophyta</taxon>
        <taxon>Tracheophyta</taxon>
        <taxon>Spermatophyta</taxon>
        <taxon>Magnoliopsida</taxon>
        <taxon>eudicotyledons</taxon>
        <taxon>Gunneridae</taxon>
        <taxon>Pentapetalae</taxon>
        <taxon>rosids</taxon>
        <taxon>fabids</taxon>
        <taxon>Malpighiales</taxon>
        <taxon>Rhizophoraceae</taxon>
        <taxon>Rhizophora</taxon>
    </lineage>
</organism>
<protein>
    <submittedName>
        <fullName evidence="1">Uncharacterized protein</fullName>
    </submittedName>
</protein>
<dbReference type="AlphaFoldDB" id="A0A2P2N9M2"/>
<accession>A0A2P2N9M2</accession>
<reference evidence="1" key="1">
    <citation type="submission" date="2018-02" db="EMBL/GenBank/DDBJ databases">
        <title>Rhizophora mucronata_Transcriptome.</title>
        <authorList>
            <person name="Meera S.P."/>
            <person name="Sreeshan A."/>
            <person name="Augustine A."/>
        </authorList>
    </citation>
    <scope>NUCLEOTIDE SEQUENCE</scope>
    <source>
        <tissue evidence="1">Leaf</tissue>
    </source>
</reference>